<dbReference type="InterPro" id="IPR007214">
    <property type="entry name" value="YbaK/aa-tRNA-synth-assoc-dom"/>
</dbReference>
<comment type="subunit">
    <text evidence="2 10">Homodimer.</text>
</comment>
<keyword evidence="13" id="KW-1185">Reference proteome</keyword>
<evidence type="ECO:0000256" key="5">
    <source>
        <dbReference type="ARBA" id="ARBA00022741"/>
    </source>
</evidence>
<dbReference type="GO" id="GO:0005829">
    <property type="term" value="C:cytosol"/>
    <property type="evidence" value="ECO:0007669"/>
    <property type="project" value="TreeGrafter"/>
</dbReference>
<evidence type="ECO:0000256" key="2">
    <source>
        <dbReference type="ARBA" id="ARBA00011738"/>
    </source>
</evidence>
<evidence type="ECO:0000256" key="8">
    <source>
        <dbReference type="ARBA" id="ARBA00023146"/>
    </source>
</evidence>
<evidence type="ECO:0000256" key="9">
    <source>
        <dbReference type="ARBA" id="ARBA00047671"/>
    </source>
</evidence>
<dbReference type="InterPro" id="IPR002314">
    <property type="entry name" value="aa-tRNA-synt_IIb"/>
</dbReference>
<dbReference type="Proteomes" id="UP000216004">
    <property type="component" value="Unassembled WGS sequence"/>
</dbReference>
<dbReference type="GO" id="GO:0006433">
    <property type="term" value="P:prolyl-tRNA aminoacylation"/>
    <property type="evidence" value="ECO:0007669"/>
    <property type="project" value="UniProtKB-UniRule"/>
</dbReference>
<gene>
    <name evidence="10" type="primary">proS</name>
    <name evidence="12" type="ORF">BOCO_0697</name>
</gene>
<evidence type="ECO:0000256" key="6">
    <source>
        <dbReference type="ARBA" id="ARBA00022840"/>
    </source>
</evidence>
<dbReference type="InterPro" id="IPR006195">
    <property type="entry name" value="aa-tRNA-synth_II"/>
</dbReference>
<comment type="similarity">
    <text evidence="10">Belongs to the class-II aminoacyl-tRNA synthetase family. ProS type 1 subfamily.</text>
</comment>
<comment type="caution">
    <text evidence="12">The sequence shown here is derived from an EMBL/GenBank/DDBJ whole genome shotgun (WGS) entry which is preliminary data.</text>
</comment>
<dbReference type="InterPro" id="IPR004500">
    <property type="entry name" value="Pro-tRNA-synth_IIa_bac-type"/>
</dbReference>
<protein>
    <recommendedName>
        <fullName evidence="10">Proline--tRNA ligase</fullName>
        <ecNumber evidence="10">6.1.1.15</ecNumber>
    </recommendedName>
    <alternativeName>
        <fullName evidence="10">Prolyl-tRNA synthetase</fullName>
        <shortName evidence="10">ProRS</shortName>
    </alternativeName>
</protein>
<dbReference type="GO" id="GO:0005524">
    <property type="term" value="F:ATP binding"/>
    <property type="evidence" value="ECO:0007669"/>
    <property type="project" value="UniProtKB-UniRule"/>
</dbReference>
<evidence type="ECO:0000313" key="12">
    <source>
        <dbReference type="EMBL" id="OZG50180.1"/>
    </source>
</evidence>
<keyword evidence="4 10" id="KW-0436">Ligase</keyword>
<dbReference type="InterPro" id="IPR045864">
    <property type="entry name" value="aa-tRNA-synth_II/BPL/LPL"/>
</dbReference>
<evidence type="ECO:0000259" key="11">
    <source>
        <dbReference type="PROSITE" id="PS50862"/>
    </source>
</evidence>
<dbReference type="GO" id="GO:0004827">
    <property type="term" value="F:proline-tRNA ligase activity"/>
    <property type="evidence" value="ECO:0007669"/>
    <property type="project" value="UniProtKB-UniRule"/>
</dbReference>
<dbReference type="Pfam" id="PF03129">
    <property type="entry name" value="HGTP_anticodon"/>
    <property type="match status" value="1"/>
</dbReference>
<dbReference type="InterPro" id="IPR036754">
    <property type="entry name" value="YbaK/aa-tRNA-synt-asso_dom_sf"/>
</dbReference>
<dbReference type="PROSITE" id="PS50862">
    <property type="entry name" value="AA_TRNA_LIGASE_II"/>
    <property type="match status" value="1"/>
</dbReference>
<comment type="domain">
    <text evidence="10">Consists of three domains: the N-terminal catalytic domain, the editing domain and the C-terminal anticodon-binding domain.</text>
</comment>
<keyword evidence="7 10" id="KW-0648">Protein biosynthesis</keyword>
<dbReference type="AlphaFoldDB" id="A0A261ETK0"/>
<dbReference type="SUPFAM" id="SSF55681">
    <property type="entry name" value="Class II aaRS and biotin synthetases"/>
    <property type="match status" value="1"/>
</dbReference>
<dbReference type="PRINTS" id="PR01046">
    <property type="entry name" value="TRNASYNTHPRO"/>
</dbReference>
<dbReference type="SUPFAM" id="SSF52954">
    <property type="entry name" value="Class II aaRS ABD-related"/>
    <property type="match status" value="1"/>
</dbReference>
<name>A0A261ETK0_9BIFI</name>
<dbReference type="InterPro" id="IPR002316">
    <property type="entry name" value="Pro-tRNA-ligase_IIa"/>
</dbReference>
<dbReference type="Gene3D" id="3.40.50.800">
    <property type="entry name" value="Anticodon-binding domain"/>
    <property type="match status" value="1"/>
</dbReference>
<organism evidence="12 13">
    <name type="scientific">Bombiscardovia coagulans</name>
    <dbReference type="NCBI Taxonomy" id="686666"/>
    <lineage>
        <taxon>Bacteria</taxon>
        <taxon>Bacillati</taxon>
        <taxon>Actinomycetota</taxon>
        <taxon>Actinomycetes</taxon>
        <taxon>Bifidobacteriales</taxon>
        <taxon>Bifidobacteriaceae</taxon>
        <taxon>Bombiscardovia</taxon>
    </lineage>
</organism>
<proteinExistence type="inferred from homology"/>
<dbReference type="InterPro" id="IPR036621">
    <property type="entry name" value="Anticodon-bd_dom_sf"/>
</dbReference>
<accession>A0A261ETK0</accession>
<dbReference type="NCBIfam" id="NF006625">
    <property type="entry name" value="PRK09194.1"/>
    <property type="match status" value="1"/>
</dbReference>
<dbReference type="EMBL" id="MWWS01000004">
    <property type="protein sequence ID" value="OZG50180.1"/>
    <property type="molecule type" value="Genomic_DNA"/>
</dbReference>
<dbReference type="InterPro" id="IPR044140">
    <property type="entry name" value="ProRS_anticodon_short"/>
</dbReference>
<comment type="subcellular location">
    <subcellularLocation>
        <location evidence="1 10">Cytoplasm</location>
    </subcellularLocation>
</comment>
<evidence type="ECO:0000313" key="13">
    <source>
        <dbReference type="Proteomes" id="UP000216004"/>
    </source>
</evidence>
<evidence type="ECO:0000256" key="7">
    <source>
        <dbReference type="ARBA" id="ARBA00022917"/>
    </source>
</evidence>
<dbReference type="InterPro" id="IPR050062">
    <property type="entry name" value="Pro-tRNA_synthetase"/>
</dbReference>
<reference evidence="12 13" key="1">
    <citation type="journal article" date="2017" name="BMC Genomics">
        <title>Comparative genomic and phylogenomic analyses of the Bifidobacteriaceae family.</title>
        <authorList>
            <person name="Lugli G.A."/>
            <person name="Milani C."/>
            <person name="Turroni F."/>
            <person name="Duranti S."/>
            <person name="Mancabelli L."/>
            <person name="Mangifesta M."/>
            <person name="Ferrario C."/>
            <person name="Modesto M."/>
            <person name="Mattarelli P."/>
            <person name="Jiri K."/>
            <person name="van Sinderen D."/>
            <person name="Ventura M."/>
        </authorList>
    </citation>
    <scope>NUCLEOTIDE SEQUENCE [LARGE SCALE GENOMIC DNA]</scope>
    <source>
        <strain evidence="12 13">DSM 22924</strain>
    </source>
</reference>
<dbReference type="InterPro" id="IPR004154">
    <property type="entry name" value="Anticodon-bd"/>
</dbReference>
<dbReference type="Gene3D" id="3.30.930.10">
    <property type="entry name" value="Bira Bifunctional Protein, Domain 2"/>
    <property type="match status" value="2"/>
</dbReference>
<keyword evidence="3 10" id="KW-0963">Cytoplasm</keyword>
<evidence type="ECO:0000256" key="1">
    <source>
        <dbReference type="ARBA" id="ARBA00004496"/>
    </source>
</evidence>
<dbReference type="InterPro" id="IPR023717">
    <property type="entry name" value="Pro-tRNA-Synthase_IIa_type1"/>
</dbReference>
<keyword evidence="8 10" id="KW-0030">Aminoacyl-tRNA synthetase</keyword>
<dbReference type="PANTHER" id="PTHR42753:SF2">
    <property type="entry name" value="PROLINE--TRNA LIGASE"/>
    <property type="match status" value="1"/>
</dbReference>
<dbReference type="NCBIfam" id="TIGR00409">
    <property type="entry name" value="proS_fam_II"/>
    <property type="match status" value="1"/>
</dbReference>
<dbReference type="Gene3D" id="3.90.960.10">
    <property type="entry name" value="YbaK/aminoacyl-tRNA synthetase-associated domain"/>
    <property type="match status" value="1"/>
</dbReference>
<evidence type="ECO:0000256" key="4">
    <source>
        <dbReference type="ARBA" id="ARBA00022598"/>
    </source>
</evidence>
<dbReference type="HAMAP" id="MF_01569">
    <property type="entry name" value="Pro_tRNA_synth_type1"/>
    <property type="match status" value="1"/>
</dbReference>
<dbReference type="SUPFAM" id="SSF55826">
    <property type="entry name" value="YbaK/ProRS associated domain"/>
    <property type="match status" value="1"/>
</dbReference>
<dbReference type="CDD" id="cd00861">
    <property type="entry name" value="ProRS_anticodon_short"/>
    <property type="match status" value="1"/>
</dbReference>
<keyword evidence="5 10" id="KW-0547">Nucleotide-binding</keyword>
<evidence type="ECO:0000256" key="3">
    <source>
        <dbReference type="ARBA" id="ARBA00022490"/>
    </source>
</evidence>
<comment type="catalytic activity">
    <reaction evidence="9 10">
        <text>tRNA(Pro) + L-proline + ATP = L-prolyl-tRNA(Pro) + AMP + diphosphate</text>
        <dbReference type="Rhea" id="RHEA:14305"/>
        <dbReference type="Rhea" id="RHEA-COMP:9700"/>
        <dbReference type="Rhea" id="RHEA-COMP:9702"/>
        <dbReference type="ChEBI" id="CHEBI:30616"/>
        <dbReference type="ChEBI" id="CHEBI:33019"/>
        <dbReference type="ChEBI" id="CHEBI:60039"/>
        <dbReference type="ChEBI" id="CHEBI:78442"/>
        <dbReference type="ChEBI" id="CHEBI:78532"/>
        <dbReference type="ChEBI" id="CHEBI:456215"/>
        <dbReference type="EC" id="6.1.1.15"/>
    </reaction>
</comment>
<dbReference type="CDD" id="cd00779">
    <property type="entry name" value="ProRS_core_prok"/>
    <property type="match status" value="1"/>
</dbReference>
<feature type="domain" description="Aminoacyl-transfer RNA synthetases class-II family profile" evidence="11">
    <location>
        <begin position="90"/>
        <end position="539"/>
    </location>
</feature>
<evidence type="ECO:0000256" key="10">
    <source>
        <dbReference type="HAMAP-Rule" id="MF_01569"/>
    </source>
</evidence>
<dbReference type="PANTHER" id="PTHR42753">
    <property type="entry name" value="MITOCHONDRIAL RIBOSOME PROTEIN L39/PROLYL-TRNA LIGASE FAMILY MEMBER"/>
    <property type="match status" value="1"/>
</dbReference>
<dbReference type="InterPro" id="IPR033730">
    <property type="entry name" value="ProRS_core_prok"/>
</dbReference>
<dbReference type="Pfam" id="PF04073">
    <property type="entry name" value="tRNA_edit"/>
    <property type="match status" value="1"/>
</dbReference>
<dbReference type="EC" id="6.1.1.15" evidence="10"/>
<sequence>MEATLAKVGFSEIRSDRLSLCETPAWCFLLSVKALILEAMKSSALRMSTLFVRTLREDPADADVDSARLLQRAGYIRKAAPGIWTWLPLGLRVLNKVEDIIREEINAIGAQEVHFPALLPREPYEATHRWEEYGDNIFRLKDRHGADYLLAPTHEEVFTLLVKDMYSSYKDLPVTLYQIQTKYRDEFRPRAGLVRGREFVMKDAYSFTLDQEGLQEAYQNERTAYERIFQRLGLKYVIVHAVSGPMGGSESEEFLAPLAIGEDTFALAPSGKAWNVEALTTPEVEDIDCSGIPEMTALETPDSRTIDQLVSQSNALHHRKNGEDWTAADTLKNLIIAVKRTEDENHDMPWREIVAIGLPGDRQVDMKRLEAQFAPYEIEEATEEDLKAHPEFIKGYIGPMVLGPQARAKEEISEPVRYLMDAHVARGSQWITGGDRDGMHIFNAVYGRDFEADGTVEAVAVRQGDMSPDGSGPLSFERGVEIGQVFQLGLKYSKALDLQVLDQNGKAVPVWMGCYGIGVSRVLACIAESHHDEKGLAWPLAIAPAQVHVLATGKKEEAFQAAEKVVAELEERDIEVIYDDRPKVSPGVKFKDAELLGMPLIAIAGRDTIDNGTIEIRNRDGSESISVPVDEAAQTIANRIAALA</sequence>
<dbReference type="GO" id="GO:0002161">
    <property type="term" value="F:aminoacyl-tRNA deacylase activity"/>
    <property type="evidence" value="ECO:0007669"/>
    <property type="project" value="InterPro"/>
</dbReference>
<dbReference type="Pfam" id="PF00587">
    <property type="entry name" value="tRNA-synt_2b"/>
    <property type="match status" value="1"/>
</dbReference>
<comment type="function">
    <text evidence="10">Catalyzes the attachment of proline to tRNA(Pro) in a two-step reaction: proline is first activated by ATP to form Pro-AMP and then transferred to the acceptor end of tRNA(Pro). As ProRS can inadvertently accommodate and process non-cognate amino acids such as alanine and cysteine, to avoid such errors it has two additional distinct editing activities against alanine. One activity is designated as 'pretransfer' editing and involves the tRNA(Pro)-independent hydrolysis of activated Ala-AMP. The other activity is designated 'posttransfer' editing and involves deacylation of mischarged Ala-tRNA(Pro). The misacylated Cys-tRNA(Pro) is not edited by ProRS.</text>
</comment>
<keyword evidence="6 10" id="KW-0067">ATP-binding</keyword>